<dbReference type="RefSeq" id="XP_060123377.1">
    <property type="nucleotide sequence ID" value="XM_060267394.1"/>
</dbReference>
<evidence type="ECO:0000259" key="2">
    <source>
        <dbReference type="Pfam" id="PF10276"/>
    </source>
</evidence>
<dbReference type="InterPro" id="IPR019401">
    <property type="entry name" value="Znf_CHCC"/>
</dbReference>
<dbReference type="AlphaFoldDB" id="A0AAF0F0G7"/>
<gene>
    <name evidence="3" type="ORF">MJAP1_003466</name>
</gene>
<feature type="region of interest" description="Disordered" evidence="1">
    <location>
        <begin position="1"/>
        <end position="26"/>
    </location>
</feature>
<organism evidence="3 4">
    <name type="scientific">Malassezia japonica</name>
    <dbReference type="NCBI Taxonomy" id="223818"/>
    <lineage>
        <taxon>Eukaryota</taxon>
        <taxon>Fungi</taxon>
        <taxon>Dikarya</taxon>
        <taxon>Basidiomycota</taxon>
        <taxon>Ustilaginomycotina</taxon>
        <taxon>Malasseziomycetes</taxon>
        <taxon>Malasseziales</taxon>
        <taxon>Malasseziaceae</taxon>
        <taxon>Malassezia</taxon>
    </lineage>
</organism>
<dbReference type="PANTHER" id="PTHR13156:SF0">
    <property type="entry name" value="NADH DEHYDROGENASE [UBIQUINONE] IRON-SULFUR PROTEIN 6, MITOCHONDRIAL"/>
    <property type="match status" value="1"/>
</dbReference>
<dbReference type="Gene3D" id="2.60.260.40">
    <property type="entry name" value="q5lls5 like domains"/>
    <property type="match status" value="1"/>
</dbReference>
<dbReference type="PANTHER" id="PTHR13156">
    <property type="entry name" value="NADH-UBIQUINONE OXIDOREDUCTASE 13 KD-A SUBUNIT"/>
    <property type="match status" value="1"/>
</dbReference>
<dbReference type="Pfam" id="PF10276">
    <property type="entry name" value="zf-CHCC"/>
    <property type="match status" value="1"/>
</dbReference>
<evidence type="ECO:0000313" key="4">
    <source>
        <dbReference type="Proteomes" id="UP001217754"/>
    </source>
</evidence>
<dbReference type="EMBL" id="CP119963">
    <property type="protein sequence ID" value="WFD40480.1"/>
    <property type="molecule type" value="Genomic_DNA"/>
</dbReference>
<reference evidence="3" key="1">
    <citation type="submission" date="2023-03" db="EMBL/GenBank/DDBJ databases">
        <title>Mating type loci evolution in Malassezia.</title>
        <authorList>
            <person name="Coelho M.A."/>
        </authorList>
    </citation>
    <scope>NUCLEOTIDE SEQUENCE</scope>
    <source>
        <strain evidence="3">CBS 9431</strain>
    </source>
</reference>
<evidence type="ECO:0000313" key="3">
    <source>
        <dbReference type="EMBL" id="WFD40480.1"/>
    </source>
</evidence>
<protein>
    <recommendedName>
        <fullName evidence="2">Zinc finger CHCC-type domain-containing protein</fullName>
    </recommendedName>
</protein>
<dbReference type="GO" id="GO:0005739">
    <property type="term" value="C:mitochondrion"/>
    <property type="evidence" value="ECO:0007669"/>
    <property type="project" value="GOC"/>
</dbReference>
<dbReference type="GO" id="GO:0006120">
    <property type="term" value="P:mitochondrial electron transport, NADH to ubiquinone"/>
    <property type="evidence" value="ECO:0007669"/>
    <property type="project" value="TreeGrafter"/>
</dbReference>
<dbReference type="GeneID" id="85227117"/>
<sequence length="160" mass="17867">MAVRAKSTSTLPTEAPPAPTEEARGDFVRPRVEDHHLMSNKEVPIAEPQTPPEVLEYGVEQAPNALETWSQDQRPKVDAMKGPRFEQVDMAFQPQSLSAMELISNVPIQMTTKRVVPCDGGDGPLGHPRVYINLDKPGPKGCPYCGIRYQKEEHHFHYVP</sequence>
<dbReference type="FunFam" id="2.60.260.40:FF:000003">
    <property type="entry name" value="NADH dehydrogenase [ubiquinone] iron-sulfur protein 6, mitochondrial"/>
    <property type="match status" value="1"/>
</dbReference>
<keyword evidence="4" id="KW-1185">Reference proteome</keyword>
<accession>A0AAF0F0G7</accession>
<feature type="domain" description="Zinc finger CHCC-type" evidence="2">
    <location>
        <begin position="114"/>
        <end position="149"/>
    </location>
</feature>
<name>A0AAF0F0G7_9BASI</name>
<evidence type="ECO:0000256" key="1">
    <source>
        <dbReference type="SAM" id="MobiDB-lite"/>
    </source>
</evidence>
<proteinExistence type="predicted"/>
<dbReference type="Proteomes" id="UP001217754">
    <property type="component" value="Chromosome 6"/>
</dbReference>